<dbReference type="EMBL" id="MN739407">
    <property type="protein sequence ID" value="QHT03173.1"/>
    <property type="molecule type" value="Genomic_DNA"/>
</dbReference>
<accession>A0A6C0CFU3</accession>
<name>A0A6C0CFU3_9ZZZZ</name>
<reference evidence="1" key="1">
    <citation type="journal article" date="2020" name="Nature">
        <title>Giant virus diversity and host interactions through global metagenomics.</title>
        <authorList>
            <person name="Schulz F."/>
            <person name="Roux S."/>
            <person name="Paez-Espino D."/>
            <person name="Jungbluth S."/>
            <person name="Walsh D.A."/>
            <person name="Denef V.J."/>
            <person name="McMahon K.D."/>
            <person name="Konstantinidis K.T."/>
            <person name="Eloe-Fadrosh E.A."/>
            <person name="Kyrpides N.C."/>
            <person name="Woyke T."/>
        </authorList>
    </citation>
    <scope>NUCLEOTIDE SEQUENCE</scope>
    <source>
        <strain evidence="1">GVMAG-M-3300020728-1</strain>
    </source>
</reference>
<dbReference type="AlphaFoldDB" id="A0A6C0CFU3"/>
<sequence length="146" mass="17522">MDVCQFHTRIYGKLDQTLYVFEPTWDSFRPITKVGWDGKKFSTDEPYKTNIFSPYYGFESPEQKVLCRQLAETTELQAREIKEPVEFWKWAGLTDASWFRDRPCIFLNECVPRNWHDYIKYLGSRGKTLRRRIPSGRVTRRLIRKS</sequence>
<proteinExistence type="predicted"/>
<protein>
    <submittedName>
        <fullName evidence="1">Uncharacterized protein</fullName>
    </submittedName>
</protein>
<organism evidence="1">
    <name type="scientific">viral metagenome</name>
    <dbReference type="NCBI Taxonomy" id="1070528"/>
    <lineage>
        <taxon>unclassified sequences</taxon>
        <taxon>metagenomes</taxon>
        <taxon>organismal metagenomes</taxon>
    </lineage>
</organism>
<evidence type="ECO:0000313" key="1">
    <source>
        <dbReference type="EMBL" id="QHT03173.1"/>
    </source>
</evidence>